<reference evidence="2" key="1">
    <citation type="submission" date="2020-01" db="EMBL/GenBank/DDBJ databases">
        <title>Genome sequence of Kobresia littledalei, the first chromosome-level genome in the family Cyperaceae.</title>
        <authorList>
            <person name="Qu G."/>
        </authorList>
    </citation>
    <scope>NUCLEOTIDE SEQUENCE</scope>
    <source>
        <strain evidence="2">C.B.Clarke</strain>
        <tissue evidence="2">Leaf</tissue>
    </source>
</reference>
<protein>
    <submittedName>
        <fullName evidence="2">Uncharacterized protein</fullName>
    </submittedName>
</protein>
<sequence>MVSSYVSNCLACCNRKSFRSISPPPPPRNSVPPTNTSTRHNAFNQNPFQITRNKTPYQSPNRTPMRNQDATAKGTILFHGSPAGPSGSTRGSKHYLEGSIGTLKRRMLSAPTLSTRKPFETSKISTSRKEKEKENERSEQDEWYMVKKITPGERNCIPKDDADEPIFYDKNGNRISNYRRRTPRSLPVSRTTSAEDEDFKIEQVGH</sequence>
<proteinExistence type="predicted"/>
<evidence type="ECO:0000313" key="2">
    <source>
        <dbReference type="EMBL" id="KAF3324553.1"/>
    </source>
</evidence>
<name>A0A833VIV3_9POAL</name>
<feature type="region of interest" description="Disordered" evidence="1">
    <location>
        <begin position="114"/>
        <end position="140"/>
    </location>
</feature>
<accession>A0A833VIV3</accession>
<comment type="caution">
    <text evidence="2">The sequence shown here is derived from an EMBL/GenBank/DDBJ whole genome shotgun (WGS) entry which is preliminary data.</text>
</comment>
<feature type="compositionally biased region" description="Basic and acidic residues" evidence="1">
    <location>
        <begin position="127"/>
        <end position="140"/>
    </location>
</feature>
<dbReference type="Proteomes" id="UP000623129">
    <property type="component" value="Unassembled WGS sequence"/>
</dbReference>
<evidence type="ECO:0000256" key="1">
    <source>
        <dbReference type="SAM" id="MobiDB-lite"/>
    </source>
</evidence>
<keyword evidence="3" id="KW-1185">Reference proteome</keyword>
<gene>
    <name evidence="2" type="ORF">FCM35_KLT10710</name>
</gene>
<feature type="region of interest" description="Disordered" evidence="1">
    <location>
        <begin position="153"/>
        <end position="206"/>
    </location>
</feature>
<dbReference type="AlphaFoldDB" id="A0A833VIV3"/>
<organism evidence="2 3">
    <name type="scientific">Carex littledalei</name>
    <dbReference type="NCBI Taxonomy" id="544730"/>
    <lineage>
        <taxon>Eukaryota</taxon>
        <taxon>Viridiplantae</taxon>
        <taxon>Streptophyta</taxon>
        <taxon>Embryophyta</taxon>
        <taxon>Tracheophyta</taxon>
        <taxon>Spermatophyta</taxon>
        <taxon>Magnoliopsida</taxon>
        <taxon>Liliopsida</taxon>
        <taxon>Poales</taxon>
        <taxon>Cyperaceae</taxon>
        <taxon>Cyperoideae</taxon>
        <taxon>Cariceae</taxon>
        <taxon>Carex</taxon>
        <taxon>Carex subgen. Euthyceras</taxon>
    </lineage>
</organism>
<dbReference type="PANTHER" id="PTHR36801">
    <property type="entry name" value="OS06G0150200 PROTEIN"/>
    <property type="match status" value="1"/>
</dbReference>
<dbReference type="PANTHER" id="PTHR36801:SF3">
    <property type="entry name" value="OS06G0150300 PROTEIN"/>
    <property type="match status" value="1"/>
</dbReference>
<feature type="region of interest" description="Disordered" evidence="1">
    <location>
        <begin position="17"/>
        <end position="67"/>
    </location>
</feature>
<evidence type="ECO:0000313" key="3">
    <source>
        <dbReference type="Proteomes" id="UP000623129"/>
    </source>
</evidence>
<dbReference type="EMBL" id="SWLB01000021">
    <property type="protein sequence ID" value="KAF3324553.1"/>
    <property type="molecule type" value="Genomic_DNA"/>
</dbReference>
<feature type="compositionally biased region" description="Polar residues" evidence="1">
    <location>
        <begin position="39"/>
        <end position="67"/>
    </location>
</feature>
<dbReference type="OrthoDB" id="1703859at2759"/>